<evidence type="ECO:0000313" key="3">
    <source>
        <dbReference type="EMBL" id="PKI77512.1"/>
    </source>
</evidence>
<gene>
    <name evidence="3" type="ORF">CRG98_002118</name>
</gene>
<evidence type="ECO:0000313" key="4">
    <source>
        <dbReference type="Proteomes" id="UP000233551"/>
    </source>
</evidence>
<dbReference type="PANTHER" id="PTHR33223">
    <property type="entry name" value="CCHC-TYPE DOMAIN-CONTAINING PROTEIN"/>
    <property type="match status" value="1"/>
</dbReference>
<proteinExistence type="predicted"/>
<name>A0A2I0L9Z9_PUNGR</name>
<comment type="caution">
    <text evidence="3">The sequence shown here is derived from an EMBL/GenBank/DDBJ whole genome shotgun (WGS) entry which is preliminary data.</text>
</comment>
<organism evidence="3 4">
    <name type="scientific">Punica granatum</name>
    <name type="common">Pomegranate</name>
    <dbReference type="NCBI Taxonomy" id="22663"/>
    <lineage>
        <taxon>Eukaryota</taxon>
        <taxon>Viridiplantae</taxon>
        <taxon>Streptophyta</taxon>
        <taxon>Embryophyta</taxon>
        <taxon>Tracheophyta</taxon>
        <taxon>Spermatophyta</taxon>
        <taxon>Magnoliopsida</taxon>
        <taxon>eudicotyledons</taxon>
        <taxon>Gunneridae</taxon>
        <taxon>Pentapetalae</taxon>
        <taxon>rosids</taxon>
        <taxon>malvids</taxon>
        <taxon>Myrtales</taxon>
        <taxon>Lythraceae</taxon>
        <taxon>Punica</taxon>
    </lineage>
</organism>
<evidence type="ECO:0000259" key="2">
    <source>
        <dbReference type="Pfam" id="PF03732"/>
    </source>
</evidence>
<accession>A0A2I0L9Z9</accession>
<dbReference type="AlphaFoldDB" id="A0A2I0L9Z9"/>
<dbReference type="Pfam" id="PF03732">
    <property type="entry name" value="Retrotrans_gag"/>
    <property type="match status" value="1"/>
</dbReference>
<dbReference type="Proteomes" id="UP000233551">
    <property type="component" value="Unassembled WGS sequence"/>
</dbReference>
<keyword evidence="4" id="KW-1185">Reference proteome</keyword>
<sequence>MEAIIITSQEAQANLDNHAVANQRLNQAKDDVASSKRRPKPRRNGNFEKLPSNMPLLITLPPRSIVVLSLLSPMPHRGEGYPQHQDISKFNFPQITPFDGKTYPLNHVHRHITSLLERGASKNLQCLLFPRTLTKITYNWFQYLDPDSITNFKQLQELFIQRFAVTKRVKCDLNELFIMGQKEGEVLRTWYECFFKVATEIESLTAREAMFAFQRGLRKGGLKKSLMITPSQV</sequence>
<dbReference type="EMBL" id="PGOL01000091">
    <property type="protein sequence ID" value="PKI77512.1"/>
    <property type="molecule type" value="Genomic_DNA"/>
</dbReference>
<feature type="domain" description="Retrotransposon gag" evidence="2">
    <location>
        <begin position="130"/>
        <end position="218"/>
    </location>
</feature>
<reference evidence="3 4" key="1">
    <citation type="submission" date="2017-11" db="EMBL/GenBank/DDBJ databases">
        <title>De-novo sequencing of pomegranate (Punica granatum L.) genome.</title>
        <authorList>
            <person name="Akparov Z."/>
            <person name="Amiraslanov A."/>
            <person name="Hajiyeva S."/>
            <person name="Abbasov M."/>
            <person name="Kaur K."/>
            <person name="Hamwieh A."/>
            <person name="Solovyev V."/>
            <person name="Salamov A."/>
            <person name="Braich B."/>
            <person name="Kosarev P."/>
            <person name="Mahmoud A."/>
            <person name="Hajiyev E."/>
            <person name="Babayeva S."/>
            <person name="Izzatullayeva V."/>
            <person name="Mammadov A."/>
            <person name="Mammadov A."/>
            <person name="Sharifova S."/>
            <person name="Ojaghi J."/>
            <person name="Eynullazada K."/>
            <person name="Bayramov B."/>
            <person name="Abdulazimova A."/>
            <person name="Shahmuradov I."/>
        </authorList>
    </citation>
    <scope>NUCLEOTIDE SEQUENCE [LARGE SCALE GENOMIC DNA]</scope>
    <source>
        <strain evidence="4">cv. AG2017</strain>
        <tissue evidence="3">Leaf</tissue>
    </source>
</reference>
<dbReference type="PANTHER" id="PTHR33223:SF10">
    <property type="entry name" value="AMINOTRANSFERASE-LIKE PLANT MOBILE DOMAIN-CONTAINING PROTEIN"/>
    <property type="match status" value="1"/>
</dbReference>
<dbReference type="InterPro" id="IPR005162">
    <property type="entry name" value="Retrotrans_gag_dom"/>
</dbReference>
<feature type="region of interest" description="Disordered" evidence="1">
    <location>
        <begin position="25"/>
        <end position="51"/>
    </location>
</feature>
<evidence type="ECO:0000256" key="1">
    <source>
        <dbReference type="SAM" id="MobiDB-lite"/>
    </source>
</evidence>
<protein>
    <recommendedName>
        <fullName evidence="2">Retrotransposon gag domain-containing protein</fullName>
    </recommendedName>
</protein>